<dbReference type="PROSITE" id="PS51032">
    <property type="entry name" value="AP2_ERF"/>
    <property type="match status" value="1"/>
</dbReference>
<dbReference type="GO" id="GO:0005634">
    <property type="term" value="C:nucleus"/>
    <property type="evidence" value="ECO:0007669"/>
    <property type="project" value="UniProtKB-SubCell"/>
</dbReference>
<organism evidence="9 11">
    <name type="scientific">Ilex paraguariensis</name>
    <name type="common">yerba mate</name>
    <dbReference type="NCBI Taxonomy" id="185542"/>
    <lineage>
        <taxon>Eukaryota</taxon>
        <taxon>Viridiplantae</taxon>
        <taxon>Streptophyta</taxon>
        <taxon>Embryophyta</taxon>
        <taxon>Tracheophyta</taxon>
        <taxon>Spermatophyta</taxon>
        <taxon>Magnoliopsida</taxon>
        <taxon>eudicotyledons</taxon>
        <taxon>Gunneridae</taxon>
        <taxon>Pentapetalae</taxon>
        <taxon>asterids</taxon>
        <taxon>campanulids</taxon>
        <taxon>Aquifoliales</taxon>
        <taxon>Aquifoliaceae</taxon>
        <taxon>Ilex</taxon>
    </lineage>
</organism>
<sequence length="153" mass="17368">MEGSHKGKAMQEEEEKGKEEVRYRGVRRRPSGKYSAEIRDPSRQVQRRWLGTFATAEEAARAYDRAAFGLKGHLAILNFPNEYYPKLTSPPYPPSSFSSSPLSSSSSSSSYVPIESFEKEGSSSGRPREVIEFEYLDDSVLEELLESYEEKKK</sequence>
<keyword evidence="11" id="KW-1185">Reference proteome</keyword>
<feature type="region of interest" description="Disordered" evidence="7">
    <location>
        <begin position="1"/>
        <end position="40"/>
    </location>
</feature>
<dbReference type="PANTHER" id="PTHR31190:SF321">
    <property type="entry name" value="ETHYLENE-RESPONSIVE TRANSCRIPTION FACTOR ERF098"/>
    <property type="match status" value="1"/>
</dbReference>
<dbReference type="EMBL" id="CAUOFW020006514">
    <property type="protein sequence ID" value="CAK9175040.1"/>
    <property type="molecule type" value="Genomic_DNA"/>
</dbReference>
<dbReference type="PRINTS" id="PR00367">
    <property type="entry name" value="ETHRSPELEMNT"/>
</dbReference>
<dbReference type="Gene3D" id="3.30.730.10">
    <property type="entry name" value="AP2/ERF domain"/>
    <property type="match status" value="1"/>
</dbReference>
<keyword evidence="5" id="KW-0804">Transcription</keyword>
<comment type="subcellular location">
    <subcellularLocation>
        <location evidence="1">Nucleus</location>
    </subcellularLocation>
</comment>
<evidence type="ECO:0000256" key="1">
    <source>
        <dbReference type="ARBA" id="ARBA00004123"/>
    </source>
</evidence>
<dbReference type="Pfam" id="PF00847">
    <property type="entry name" value="AP2"/>
    <property type="match status" value="1"/>
</dbReference>
<name>A0ABC8QPG0_9AQUA</name>
<evidence type="ECO:0000256" key="2">
    <source>
        <dbReference type="ARBA" id="ARBA00022821"/>
    </source>
</evidence>
<dbReference type="GO" id="GO:0006952">
    <property type="term" value="P:defense response"/>
    <property type="evidence" value="ECO:0007669"/>
    <property type="project" value="UniProtKB-KW"/>
</dbReference>
<evidence type="ECO:0000313" key="10">
    <source>
        <dbReference type="EMBL" id="CAK9175040.1"/>
    </source>
</evidence>
<dbReference type="Proteomes" id="UP001642360">
    <property type="component" value="Unassembled WGS sequence"/>
</dbReference>
<evidence type="ECO:0000256" key="5">
    <source>
        <dbReference type="ARBA" id="ARBA00023163"/>
    </source>
</evidence>
<evidence type="ECO:0000313" key="9">
    <source>
        <dbReference type="EMBL" id="CAK9134594.1"/>
    </source>
</evidence>
<dbReference type="InterPro" id="IPR036955">
    <property type="entry name" value="AP2/ERF_dom_sf"/>
</dbReference>
<comment type="caution">
    <text evidence="9">The sequence shown here is derived from an EMBL/GenBank/DDBJ whole genome shotgun (WGS) entry which is preliminary data.</text>
</comment>
<evidence type="ECO:0000256" key="4">
    <source>
        <dbReference type="ARBA" id="ARBA00023125"/>
    </source>
</evidence>
<dbReference type="SMART" id="SM00380">
    <property type="entry name" value="AP2"/>
    <property type="match status" value="1"/>
</dbReference>
<dbReference type="InterPro" id="IPR016177">
    <property type="entry name" value="DNA-bd_dom_sf"/>
</dbReference>
<accession>A0ABC8QPG0</accession>
<dbReference type="SUPFAM" id="SSF54171">
    <property type="entry name" value="DNA-binding domain"/>
    <property type="match status" value="1"/>
</dbReference>
<dbReference type="InterPro" id="IPR044808">
    <property type="entry name" value="ERF_plant"/>
</dbReference>
<evidence type="ECO:0000259" key="8">
    <source>
        <dbReference type="PROSITE" id="PS51032"/>
    </source>
</evidence>
<keyword evidence="6" id="KW-0539">Nucleus</keyword>
<dbReference type="GO" id="GO:0003677">
    <property type="term" value="F:DNA binding"/>
    <property type="evidence" value="ECO:0007669"/>
    <property type="project" value="UniProtKB-KW"/>
</dbReference>
<dbReference type="CDD" id="cd00018">
    <property type="entry name" value="AP2"/>
    <property type="match status" value="1"/>
</dbReference>
<evidence type="ECO:0000256" key="3">
    <source>
        <dbReference type="ARBA" id="ARBA00023015"/>
    </source>
</evidence>
<feature type="region of interest" description="Disordered" evidence="7">
    <location>
        <begin position="88"/>
        <end position="125"/>
    </location>
</feature>
<dbReference type="InterPro" id="IPR001471">
    <property type="entry name" value="AP2/ERF_dom"/>
</dbReference>
<evidence type="ECO:0000313" key="11">
    <source>
        <dbReference type="Proteomes" id="UP001642360"/>
    </source>
</evidence>
<feature type="compositionally biased region" description="Low complexity" evidence="7">
    <location>
        <begin position="95"/>
        <end position="110"/>
    </location>
</feature>
<proteinExistence type="predicted"/>
<reference evidence="9 11" key="1">
    <citation type="submission" date="2024-02" db="EMBL/GenBank/DDBJ databases">
        <authorList>
            <person name="Vignale AGUSTIN F."/>
            <person name="Sosa J E."/>
            <person name="Modenutti C."/>
        </authorList>
    </citation>
    <scope>NUCLEOTIDE SEQUENCE [LARGE SCALE GENOMIC DNA]</scope>
</reference>
<feature type="compositionally biased region" description="Basic and acidic residues" evidence="7">
    <location>
        <begin position="116"/>
        <end position="125"/>
    </location>
</feature>
<feature type="domain" description="AP2/ERF" evidence="8">
    <location>
        <begin position="22"/>
        <end position="80"/>
    </location>
</feature>
<dbReference type="AlphaFoldDB" id="A0ABC8QPG0"/>
<dbReference type="PANTHER" id="PTHR31190">
    <property type="entry name" value="DNA-BINDING DOMAIN"/>
    <property type="match status" value="1"/>
</dbReference>
<evidence type="ECO:0000256" key="7">
    <source>
        <dbReference type="SAM" id="MobiDB-lite"/>
    </source>
</evidence>
<keyword evidence="4" id="KW-0238">DNA-binding</keyword>
<feature type="compositionally biased region" description="Basic and acidic residues" evidence="7">
    <location>
        <begin position="9"/>
        <end position="23"/>
    </location>
</feature>
<dbReference type="FunFam" id="3.30.730.10:FF:000001">
    <property type="entry name" value="Ethylene-responsive transcription factor 2"/>
    <property type="match status" value="1"/>
</dbReference>
<gene>
    <name evidence="9" type="ORF">ILEXP_LOCUS1528</name>
    <name evidence="10" type="ORF">ILEXP_LOCUS44833</name>
</gene>
<dbReference type="EMBL" id="CAUOFW020000514">
    <property type="protein sequence ID" value="CAK9134594.1"/>
    <property type="molecule type" value="Genomic_DNA"/>
</dbReference>
<evidence type="ECO:0000256" key="6">
    <source>
        <dbReference type="ARBA" id="ARBA00023242"/>
    </source>
</evidence>
<keyword evidence="3" id="KW-0805">Transcription regulation</keyword>
<protein>
    <recommendedName>
        <fullName evidence="8">AP2/ERF domain-containing protein</fullName>
    </recommendedName>
</protein>
<keyword evidence="2" id="KW-0611">Plant defense</keyword>